<dbReference type="SUPFAM" id="SSF53649">
    <property type="entry name" value="Alkaline phosphatase-like"/>
    <property type="match status" value="1"/>
</dbReference>
<protein>
    <recommendedName>
        <fullName evidence="5">Arylsulfatase</fullName>
        <shortName evidence="5">AS</shortName>
        <ecNumber evidence="5">3.1.6.1</ecNumber>
    </recommendedName>
    <alternativeName>
        <fullName evidence="5">Aryl-sulfate sulphohydrolase</fullName>
    </alternativeName>
</protein>
<dbReference type="InterPro" id="IPR017850">
    <property type="entry name" value="Alkaline_phosphatase_core_sf"/>
</dbReference>
<dbReference type="PROSITE" id="PS00523">
    <property type="entry name" value="SULFATASE_1"/>
    <property type="match status" value="1"/>
</dbReference>
<organism evidence="9 10">
    <name type="scientific">Elsinoe australis</name>
    <dbReference type="NCBI Taxonomy" id="40998"/>
    <lineage>
        <taxon>Eukaryota</taxon>
        <taxon>Fungi</taxon>
        <taxon>Dikarya</taxon>
        <taxon>Ascomycota</taxon>
        <taxon>Pezizomycotina</taxon>
        <taxon>Dothideomycetes</taxon>
        <taxon>Dothideomycetidae</taxon>
        <taxon>Myriangiales</taxon>
        <taxon>Elsinoaceae</taxon>
        <taxon>Elsinoe</taxon>
    </lineage>
</organism>
<keyword evidence="10" id="KW-1185">Reference proteome</keyword>
<comment type="catalytic activity">
    <reaction evidence="5">
        <text>an aryl sulfate + H2O = a phenol + sulfate + H(+)</text>
        <dbReference type="Rhea" id="RHEA:17261"/>
        <dbReference type="ChEBI" id="CHEBI:15377"/>
        <dbReference type="ChEBI" id="CHEBI:15378"/>
        <dbReference type="ChEBI" id="CHEBI:16189"/>
        <dbReference type="ChEBI" id="CHEBI:33853"/>
        <dbReference type="ChEBI" id="CHEBI:140317"/>
        <dbReference type="EC" id="3.1.6.1"/>
    </reaction>
</comment>
<dbReference type="Pfam" id="PF00884">
    <property type="entry name" value="Sulfatase"/>
    <property type="match status" value="1"/>
</dbReference>
<name>A0A2P7ZCV4_9PEZI</name>
<evidence type="ECO:0000256" key="5">
    <source>
        <dbReference type="PIRNR" id="PIRNR000972"/>
    </source>
</evidence>
<evidence type="ECO:0000256" key="6">
    <source>
        <dbReference type="PIRSR" id="PIRSR000972-50"/>
    </source>
</evidence>
<comment type="caution">
    <text evidence="9">The sequence shown here is derived from an EMBL/GenBank/DDBJ whole genome shotgun (WGS) entry which is preliminary data.</text>
</comment>
<evidence type="ECO:0000256" key="3">
    <source>
        <dbReference type="ARBA" id="ARBA00022801"/>
    </source>
</evidence>
<gene>
    <name evidence="9" type="ORF">B9Z65_5021</name>
</gene>
<dbReference type="InterPro" id="IPR024607">
    <property type="entry name" value="Sulfatase_CS"/>
</dbReference>
<dbReference type="GO" id="GO:0018958">
    <property type="term" value="P:phenol-containing compound metabolic process"/>
    <property type="evidence" value="ECO:0007669"/>
    <property type="project" value="InterPro"/>
</dbReference>
<sequence length="630" mass="70777">MRVLQTLLPLLAFAGASRGRSTSHQSNKSRPNIIFIITDDQDTLLKSLDYQPAVRQQFREQGTYFEKHYCTISVCCPSRVSLLTGRHAHNTNITDVRLPYGGYARFASQGLNGKWLPSWFQENSYNTYYTGKLMNNHSVVNYNDPFPAGFNATDFLIDPGTYIYYNATMQANKDPPRNLPGEYSTDVVAQRAVEFMDQAAQSEDPFFLAVAPIGPHGETIIPPTIPGQPRGLAKFNPPVAADKYKDLYPGVKIPRTDSFNPDTANGPTYFENLPKWNQTVVDYYDEFYRTRLQTLASIDDLINLIIAKTDALGITNNTYIIYTSDNGFHIGQHRLPAGKSCAIEEDINVPFFIRGPGIAKNLTVKYPTAHIDIAPTLYEIAGIPQRADFDGAAMPIWAKHSGHSEGHSAQYNSYASPPKIHQNRTYPKQEHVNVEYWGANFGEGDYADEFLPRVNNNTYKALRLLSTDNRFNLAYMVWCTGEHELYDMNSDPAQVHNLALAFNSSTTILGPRAADDATNVFSSRSTNGQNGSKGDIQDPAYRLRLQARLDTLLMVLKTCKTDTCRDPWGRIHPDGKVRSLKDAMNKKYDDFYVKEQPKIRFDSCAVGYIRAVEGPGDDRGDVKIYNEDGR</sequence>
<evidence type="ECO:0000259" key="8">
    <source>
        <dbReference type="Pfam" id="PF00884"/>
    </source>
</evidence>
<evidence type="ECO:0000256" key="2">
    <source>
        <dbReference type="ARBA" id="ARBA00022729"/>
    </source>
</evidence>
<feature type="domain" description="Sulfatase N-terminal" evidence="8">
    <location>
        <begin position="31"/>
        <end position="383"/>
    </location>
</feature>
<evidence type="ECO:0000256" key="4">
    <source>
        <dbReference type="ARBA" id="ARBA00023180"/>
    </source>
</evidence>
<reference evidence="9 10" key="1">
    <citation type="submission" date="2017-05" db="EMBL/GenBank/DDBJ databases">
        <title>Draft genome sequence of Elsinoe australis.</title>
        <authorList>
            <person name="Cheng Q."/>
        </authorList>
    </citation>
    <scope>NUCLEOTIDE SEQUENCE [LARGE SCALE GENOMIC DNA]</scope>
    <source>
        <strain evidence="9 10">NL1</strain>
    </source>
</reference>
<dbReference type="EC" id="3.1.6.1" evidence="5"/>
<dbReference type="PIRSF" id="PIRSF000972">
    <property type="entry name" value="Arylsulf_plant"/>
    <property type="match status" value="1"/>
</dbReference>
<dbReference type="GO" id="GO:0005539">
    <property type="term" value="F:glycosaminoglycan binding"/>
    <property type="evidence" value="ECO:0007669"/>
    <property type="project" value="TreeGrafter"/>
</dbReference>
<dbReference type="GO" id="GO:0008449">
    <property type="term" value="F:N-acetylglucosamine-6-sulfatase activity"/>
    <property type="evidence" value="ECO:0007669"/>
    <property type="project" value="TreeGrafter"/>
</dbReference>
<dbReference type="CDD" id="cd16147">
    <property type="entry name" value="G6S"/>
    <property type="match status" value="1"/>
</dbReference>
<dbReference type="PANTHER" id="PTHR43108:SF8">
    <property type="entry name" value="SD21168P"/>
    <property type="match status" value="1"/>
</dbReference>
<dbReference type="Gene3D" id="3.40.720.10">
    <property type="entry name" value="Alkaline Phosphatase, subunit A"/>
    <property type="match status" value="1"/>
</dbReference>
<dbReference type="InterPro" id="IPR012083">
    <property type="entry name" value="Arylsulfatase"/>
</dbReference>
<evidence type="ECO:0000256" key="1">
    <source>
        <dbReference type="ARBA" id="ARBA00008779"/>
    </source>
</evidence>
<dbReference type="OrthoDB" id="96314at2759"/>
<feature type="chain" id="PRO_5015145266" description="Arylsulfatase" evidence="7">
    <location>
        <begin position="20"/>
        <end position="630"/>
    </location>
</feature>
<accession>A0A2P7ZCV4</accession>
<dbReference type="GO" id="GO:0004065">
    <property type="term" value="F:arylsulfatase activity"/>
    <property type="evidence" value="ECO:0007669"/>
    <property type="project" value="UniProtKB-UniRule"/>
</dbReference>
<dbReference type="PANTHER" id="PTHR43108">
    <property type="entry name" value="N-ACETYLGLUCOSAMINE-6-SULFATASE FAMILY MEMBER"/>
    <property type="match status" value="1"/>
</dbReference>
<keyword evidence="4" id="KW-0325">Glycoprotein</keyword>
<evidence type="ECO:0000256" key="7">
    <source>
        <dbReference type="SAM" id="SignalP"/>
    </source>
</evidence>
<dbReference type="Proteomes" id="UP000243723">
    <property type="component" value="Unassembled WGS sequence"/>
</dbReference>
<proteinExistence type="inferred from homology"/>
<feature type="signal peptide" evidence="7">
    <location>
        <begin position="1"/>
        <end position="19"/>
    </location>
</feature>
<evidence type="ECO:0000313" key="10">
    <source>
        <dbReference type="Proteomes" id="UP000243723"/>
    </source>
</evidence>
<dbReference type="STRING" id="40998.A0A2P7ZCV4"/>
<comment type="PTM">
    <text evidence="6">The conversion to 3-oxoalanine (also known as C-formylglycine, FGly), of a serine or cysteine residue in prokaryotes and of a cysteine residue in eukaryotes, is critical for catalytic activity.</text>
</comment>
<dbReference type="AlphaFoldDB" id="A0A2P7ZCV4"/>
<keyword evidence="2 7" id="KW-0732">Signal</keyword>
<dbReference type="EMBL" id="NHZQ01000236">
    <property type="protein sequence ID" value="PSK46053.1"/>
    <property type="molecule type" value="Genomic_DNA"/>
</dbReference>
<dbReference type="InterPro" id="IPR000917">
    <property type="entry name" value="Sulfatase_N"/>
</dbReference>
<comment type="similarity">
    <text evidence="1 5">Belongs to the sulfatase family.</text>
</comment>
<evidence type="ECO:0000313" key="9">
    <source>
        <dbReference type="EMBL" id="PSK46053.1"/>
    </source>
</evidence>
<feature type="modified residue" description="3-oxoalanine (Cys)" evidence="6">
    <location>
        <position position="75"/>
    </location>
</feature>
<keyword evidence="3 5" id="KW-0378">Hydrolase</keyword>